<evidence type="ECO:0000313" key="1">
    <source>
        <dbReference type="EMBL" id="ERG90079.1"/>
    </source>
</evidence>
<name>U1MKG7_9EURY</name>
<accession>U1MKG7</accession>
<dbReference type="Pfam" id="PF19091">
    <property type="entry name" value="DUF5779"/>
    <property type="match status" value="1"/>
</dbReference>
<dbReference type="AlphaFoldDB" id="U1MKG7"/>
<dbReference type="EMBL" id="KE356560">
    <property type="protein sequence ID" value="ERG90079.1"/>
    <property type="molecule type" value="Genomic_DNA"/>
</dbReference>
<dbReference type="InterPro" id="IPR043931">
    <property type="entry name" value="DUF5779"/>
</dbReference>
<reference evidence="1 2" key="1">
    <citation type="journal article" date="2013" name="PLoS ONE">
        <title>Assembly-driven community genomics of a hypersaline microbial ecosystem.</title>
        <authorList>
            <person name="Podell S."/>
            <person name="Ugalde J.A."/>
            <person name="Narasingarao P."/>
            <person name="Banfield J.F."/>
            <person name="Heidelberg K.B."/>
            <person name="Allen E.E."/>
        </authorList>
    </citation>
    <scope>NUCLEOTIDE SEQUENCE [LARGE SCALE GENOMIC DNA]</scope>
    <source>
        <strain evidence="2">J07HQW1</strain>
    </source>
</reference>
<dbReference type="Proteomes" id="UP000030649">
    <property type="component" value="Unassembled WGS sequence"/>
</dbReference>
<dbReference type="HOGENOM" id="CLU_177453_0_0_2"/>
<sequence length="109" mass="11754">MLFALVFFYQRMSDFNLNLSGAESHLEQATGDDFSGSVILGVLDGDTDPDEWLAAIEAGNVLVLDVDGDLNELAEPFARPVVDLGGNLTHFRGFLIVTPPDAGIDTDRV</sequence>
<evidence type="ECO:0000313" key="2">
    <source>
        <dbReference type="Proteomes" id="UP000030649"/>
    </source>
</evidence>
<gene>
    <name evidence="1" type="ORF">J07HQW1_00092</name>
</gene>
<protein>
    <submittedName>
        <fullName evidence="1">Uncharacterized protein</fullName>
    </submittedName>
</protein>
<proteinExistence type="predicted"/>
<organism evidence="1 2">
    <name type="scientific">Haloquadratum walsbyi J07HQW1</name>
    <dbReference type="NCBI Taxonomy" id="1238424"/>
    <lineage>
        <taxon>Archaea</taxon>
        <taxon>Methanobacteriati</taxon>
        <taxon>Methanobacteriota</taxon>
        <taxon>Stenosarchaea group</taxon>
        <taxon>Halobacteria</taxon>
        <taxon>Halobacteriales</taxon>
        <taxon>Haloferacaceae</taxon>
        <taxon>Haloquadratum</taxon>
    </lineage>
</organism>